<name>A0A0A8ZJE1_ARUDO</name>
<dbReference type="AlphaFoldDB" id="A0A0A8ZJE1"/>
<reference evidence="1" key="2">
    <citation type="journal article" date="2015" name="Data Brief">
        <title>Shoot transcriptome of the giant reed, Arundo donax.</title>
        <authorList>
            <person name="Barrero R.A."/>
            <person name="Guerrero F.D."/>
            <person name="Moolhuijzen P."/>
            <person name="Goolsby J.A."/>
            <person name="Tidwell J."/>
            <person name="Bellgard S.E."/>
            <person name="Bellgard M.I."/>
        </authorList>
    </citation>
    <scope>NUCLEOTIDE SEQUENCE</scope>
    <source>
        <tissue evidence="1">Shoot tissue taken approximately 20 cm above the soil surface</tissue>
    </source>
</reference>
<evidence type="ECO:0000313" key="1">
    <source>
        <dbReference type="EMBL" id="JAD36860.1"/>
    </source>
</evidence>
<reference evidence="1" key="1">
    <citation type="submission" date="2014-09" db="EMBL/GenBank/DDBJ databases">
        <authorList>
            <person name="Magalhaes I.L.F."/>
            <person name="Oliveira U."/>
            <person name="Santos F.R."/>
            <person name="Vidigal T.H.D.A."/>
            <person name="Brescovit A.D."/>
            <person name="Santos A.J."/>
        </authorList>
    </citation>
    <scope>NUCLEOTIDE SEQUENCE</scope>
    <source>
        <tissue evidence="1">Shoot tissue taken approximately 20 cm above the soil surface</tissue>
    </source>
</reference>
<accession>A0A0A8ZJE1</accession>
<organism evidence="1">
    <name type="scientific">Arundo donax</name>
    <name type="common">Giant reed</name>
    <name type="synonym">Donax arundinaceus</name>
    <dbReference type="NCBI Taxonomy" id="35708"/>
    <lineage>
        <taxon>Eukaryota</taxon>
        <taxon>Viridiplantae</taxon>
        <taxon>Streptophyta</taxon>
        <taxon>Embryophyta</taxon>
        <taxon>Tracheophyta</taxon>
        <taxon>Spermatophyta</taxon>
        <taxon>Magnoliopsida</taxon>
        <taxon>Liliopsida</taxon>
        <taxon>Poales</taxon>
        <taxon>Poaceae</taxon>
        <taxon>PACMAD clade</taxon>
        <taxon>Arundinoideae</taxon>
        <taxon>Arundineae</taxon>
        <taxon>Arundo</taxon>
    </lineage>
</organism>
<sequence>MLHLCSHTWHTYRSVQSPGLGCPETHPSAPSRLPAVPNPMHPTLCTQRALQLLCNNPASLPLPALQRKAQEPHADARWWHISQP</sequence>
<proteinExistence type="predicted"/>
<protein>
    <submittedName>
        <fullName evidence="1">Uncharacterized protein</fullName>
    </submittedName>
</protein>
<dbReference type="EMBL" id="GBRH01261035">
    <property type="protein sequence ID" value="JAD36860.1"/>
    <property type="molecule type" value="Transcribed_RNA"/>
</dbReference>